<accession>A0ABX7IAJ5</accession>
<evidence type="ECO:0000256" key="4">
    <source>
        <dbReference type="HAMAP-Rule" id="MF_00909"/>
    </source>
</evidence>
<keyword evidence="4" id="KW-0963">Cytoplasm</keyword>
<sequence>MDSSLFHALDQDYIVKEITKEQPNGGRTEPAIIKVIGVGGGGSNAVNYMYEKKIKDVEFAVCNTDRQALANSPVPVRIQLGAMLTQGLGAGTDATKGKEAALETIEEIKGLLGGTTQMVFITAGMGGGTGTGAAPVIAQLAKEMGKLTVAVVTAPYTWEGLDKKEQALEGIEQLKEYSDTVLVVLNDKLEELYEDMTLTQAFAEADGILLNAVKSISEIITTNGNINTDFKDVEKVLKSAGQSVMGTSEATGTDRAQVAIKEALDSPLLNDRDIRGAKRILVTLATSKKKEATMKEQKEIWQYVLSQVGGEARMFKLGTITDDSLGEKLRVTIVAAGFDSIESPIPGISLKNSFKEEVKHVPVREEVVIPVPVKEEELVLASEMEEVTHTGMVELLLEDEAVTPVPHSVNISVTELQPQEDSWDEELHRIEMMVKSFKDGLVKFPDLEGPAFRRSQVELWKRPAIPAGEMEQHWLK</sequence>
<keyword evidence="2 4" id="KW-0547">Nucleotide-binding</keyword>
<dbReference type="SUPFAM" id="SSF52490">
    <property type="entry name" value="Tubulin nucleotide-binding domain-like"/>
    <property type="match status" value="1"/>
</dbReference>
<dbReference type="NCBIfam" id="TIGR00065">
    <property type="entry name" value="ftsZ"/>
    <property type="match status" value="1"/>
</dbReference>
<comment type="subcellular location">
    <subcellularLocation>
        <location evidence="4">Cytoplasm</location>
    </subcellularLocation>
    <text evidence="4">Assembles at midcell at the inner surface of the cytoplasmic membrane.</text>
</comment>
<keyword evidence="4" id="KW-0131">Cell cycle</keyword>
<dbReference type="PRINTS" id="PR00423">
    <property type="entry name" value="CELLDVISFTSZ"/>
</dbReference>
<dbReference type="InterPro" id="IPR003008">
    <property type="entry name" value="Tubulin_FtsZ_GTPase"/>
</dbReference>
<evidence type="ECO:0000256" key="2">
    <source>
        <dbReference type="ARBA" id="ARBA00022741"/>
    </source>
</evidence>
<keyword evidence="4 8" id="KW-0132">Cell division</keyword>
<reference evidence="8 9" key="1">
    <citation type="submission" date="2020-06" db="EMBL/GenBank/DDBJ databases">
        <title>Dyadobacter sandarakinus sp. nov., isolated from the soil of the Arctic Yellow River Station.</title>
        <authorList>
            <person name="Zhang Y."/>
            <person name="Peng F."/>
        </authorList>
    </citation>
    <scope>NUCLEOTIDE SEQUENCE [LARGE SCALE GENOMIC DNA]</scope>
    <source>
        <strain evidence="8 9">Q3-56</strain>
    </source>
</reference>
<proteinExistence type="inferred from homology"/>
<feature type="domain" description="Tubulin/FtsZ GTPase" evidence="6">
    <location>
        <begin position="32"/>
        <end position="224"/>
    </location>
</feature>
<dbReference type="Pfam" id="PF00091">
    <property type="entry name" value="Tubulin"/>
    <property type="match status" value="1"/>
</dbReference>
<organism evidence="8 9">
    <name type="scientific">Dyadobacter sandarakinus</name>
    <dbReference type="NCBI Taxonomy" id="2747268"/>
    <lineage>
        <taxon>Bacteria</taxon>
        <taxon>Pseudomonadati</taxon>
        <taxon>Bacteroidota</taxon>
        <taxon>Cytophagia</taxon>
        <taxon>Cytophagales</taxon>
        <taxon>Spirosomataceae</taxon>
        <taxon>Dyadobacter</taxon>
    </lineage>
</organism>
<dbReference type="Pfam" id="PF12327">
    <property type="entry name" value="FtsZ_C"/>
    <property type="match status" value="1"/>
</dbReference>
<dbReference type="InterPro" id="IPR000158">
    <property type="entry name" value="Cell_div_FtsZ"/>
</dbReference>
<feature type="binding site" evidence="4">
    <location>
        <position position="206"/>
    </location>
    <ligand>
        <name>GTP</name>
        <dbReference type="ChEBI" id="CHEBI:37565"/>
    </ligand>
</feature>
<dbReference type="SMART" id="SM00864">
    <property type="entry name" value="Tubulin"/>
    <property type="match status" value="1"/>
</dbReference>
<evidence type="ECO:0000313" key="9">
    <source>
        <dbReference type="Proteomes" id="UP000612680"/>
    </source>
</evidence>
<dbReference type="EMBL" id="CP056775">
    <property type="protein sequence ID" value="QRR03129.1"/>
    <property type="molecule type" value="Genomic_DNA"/>
</dbReference>
<dbReference type="GO" id="GO:0051301">
    <property type="term" value="P:cell division"/>
    <property type="evidence" value="ECO:0007669"/>
    <property type="project" value="UniProtKB-KW"/>
</dbReference>
<keyword evidence="4" id="KW-0717">Septation</keyword>
<comment type="subunit">
    <text evidence="4">Homodimer. Polymerizes to form a dynamic ring structure in a strictly GTP-dependent manner. Interacts directly with several other division proteins.</text>
</comment>
<evidence type="ECO:0000259" key="6">
    <source>
        <dbReference type="SMART" id="SM00864"/>
    </source>
</evidence>
<protein>
    <recommendedName>
        <fullName evidence="4 5">Cell division protein FtsZ</fullName>
    </recommendedName>
</protein>
<feature type="binding site" evidence="4">
    <location>
        <position position="163"/>
    </location>
    <ligand>
        <name>GTP</name>
        <dbReference type="ChEBI" id="CHEBI:37565"/>
    </ligand>
</feature>
<dbReference type="InterPro" id="IPR036525">
    <property type="entry name" value="Tubulin/FtsZ_GTPase_sf"/>
</dbReference>
<name>A0ABX7IAJ5_9BACT</name>
<dbReference type="InterPro" id="IPR018316">
    <property type="entry name" value="Tubulin/FtsZ_2-layer-sand-dom"/>
</dbReference>
<dbReference type="PANTHER" id="PTHR30314">
    <property type="entry name" value="CELL DIVISION PROTEIN FTSZ-RELATED"/>
    <property type="match status" value="1"/>
</dbReference>
<feature type="binding site" evidence="4">
    <location>
        <position position="159"/>
    </location>
    <ligand>
        <name>GTP</name>
        <dbReference type="ChEBI" id="CHEBI:37565"/>
    </ligand>
</feature>
<dbReference type="Gene3D" id="3.30.1330.20">
    <property type="entry name" value="Tubulin/FtsZ, C-terminal domain"/>
    <property type="match status" value="1"/>
</dbReference>
<dbReference type="Gene3D" id="3.40.50.1440">
    <property type="entry name" value="Tubulin/FtsZ, GTPase domain"/>
    <property type="match status" value="1"/>
</dbReference>
<dbReference type="PANTHER" id="PTHR30314:SF3">
    <property type="entry name" value="MITOCHONDRIAL DIVISION PROTEIN FSZA"/>
    <property type="match status" value="1"/>
</dbReference>
<feature type="binding site" evidence="4">
    <location>
        <begin position="40"/>
        <end position="44"/>
    </location>
    <ligand>
        <name>GTP</name>
        <dbReference type="ChEBI" id="CHEBI:37565"/>
    </ligand>
</feature>
<dbReference type="InterPro" id="IPR008280">
    <property type="entry name" value="Tub_FtsZ_C"/>
</dbReference>
<evidence type="ECO:0000256" key="1">
    <source>
        <dbReference type="ARBA" id="ARBA00009690"/>
    </source>
</evidence>
<evidence type="ECO:0000259" key="7">
    <source>
        <dbReference type="SMART" id="SM00865"/>
    </source>
</evidence>
<feature type="binding site" evidence="4">
    <location>
        <begin position="128"/>
        <end position="130"/>
    </location>
    <ligand>
        <name>GTP</name>
        <dbReference type="ChEBI" id="CHEBI:37565"/>
    </ligand>
</feature>
<keyword evidence="9" id="KW-1185">Reference proteome</keyword>
<dbReference type="Proteomes" id="UP000612680">
    <property type="component" value="Chromosome"/>
</dbReference>
<dbReference type="SMART" id="SM00865">
    <property type="entry name" value="Tubulin_C"/>
    <property type="match status" value="1"/>
</dbReference>
<dbReference type="SUPFAM" id="SSF55307">
    <property type="entry name" value="Tubulin C-terminal domain-like"/>
    <property type="match status" value="1"/>
</dbReference>
<gene>
    <name evidence="4 8" type="primary">ftsZ</name>
    <name evidence="8" type="ORF">HWI92_20530</name>
</gene>
<dbReference type="InterPro" id="IPR045061">
    <property type="entry name" value="FtsZ/CetZ"/>
</dbReference>
<comment type="similarity">
    <text evidence="1 4">Belongs to the FtsZ family.</text>
</comment>
<evidence type="ECO:0000256" key="3">
    <source>
        <dbReference type="ARBA" id="ARBA00023134"/>
    </source>
</evidence>
<dbReference type="CDD" id="cd02201">
    <property type="entry name" value="FtsZ_type1"/>
    <property type="match status" value="1"/>
</dbReference>
<dbReference type="InterPro" id="IPR024757">
    <property type="entry name" value="FtsZ_C"/>
</dbReference>
<dbReference type="RefSeq" id="WP_204658768.1">
    <property type="nucleotide sequence ID" value="NZ_CP056775.1"/>
</dbReference>
<comment type="function">
    <text evidence="4">Essential cell division protein that forms a contractile ring structure (Z ring) at the future cell division site. The regulation of the ring assembly controls the timing and the location of cell division. One of the functions of the FtsZ ring is to recruit other cell division proteins to the septum to produce a new cell wall between the dividing cells. Binds GTP and shows GTPase activity.</text>
</comment>
<dbReference type="HAMAP" id="MF_00909">
    <property type="entry name" value="FtsZ"/>
    <property type="match status" value="1"/>
</dbReference>
<evidence type="ECO:0000313" key="8">
    <source>
        <dbReference type="EMBL" id="QRR03129.1"/>
    </source>
</evidence>
<keyword evidence="3 4" id="KW-0342">GTP-binding</keyword>
<dbReference type="InterPro" id="IPR037103">
    <property type="entry name" value="Tubulin/FtsZ-like_C"/>
</dbReference>
<evidence type="ECO:0000256" key="5">
    <source>
        <dbReference type="NCBIfam" id="TIGR00065"/>
    </source>
</evidence>
<feature type="domain" description="Tubulin/FtsZ 2-layer sandwich" evidence="7">
    <location>
        <begin position="226"/>
        <end position="347"/>
    </location>
</feature>